<keyword evidence="4" id="KW-1185">Reference proteome</keyword>
<feature type="transmembrane region" description="Helical" evidence="1">
    <location>
        <begin position="79"/>
        <end position="96"/>
    </location>
</feature>
<dbReference type="EMBL" id="LIPY01000123">
    <property type="protein sequence ID" value="KWX70663.1"/>
    <property type="molecule type" value="Genomic_DNA"/>
</dbReference>
<dbReference type="Proteomes" id="UP000070252">
    <property type="component" value="Unassembled WGS sequence"/>
</dbReference>
<dbReference type="EMBL" id="FNGM01000007">
    <property type="protein sequence ID" value="SDL97997.1"/>
    <property type="molecule type" value="Genomic_DNA"/>
</dbReference>
<accession>A0A1G9PIG7</accession>
<reference evidence="2 4" key="1">
    <citation type="submission" date="2015-08" db="EMBL/GenBank/DDBJ databases">
        <title>Genome of Paenibacillus jilunlii.</title>
        <authorList>
            <person name="Sant'Anna F.H."/>
            <person name="Ambrosini A."/>
            <person name="Souza R."/>
            <person name="Bach E."/>
            <person name="Fernandes G."/>
            <person name="Balsanelli E."/>
            <person name="Baura V.A."/>
            <person name="Pedrosa F.O."/>
            <person name="Souza E.M."/>
            <person name="Passaglia L."/>
        </authorList>
    </citation>
    <scope>NUCLEOTIDE SEQUENCE [LARGE SCALE GENOMIC DNA]</scope>
    <source>
        <strain evidence="2 4">DSM 23019</strain>
    </source>
</reference>
<sequence>MKIIVYDNHFNGNEWFVIGIVVLAFAAVWLLPRRFSPAQTTFNLLIGITFGVVFDHSIGTPPFDLYDAGDNSTYELIDLFSYFMYAPFGYLFIYGYERLRMFEIMTVVYILFWAVMSAGTEWLAVQAGVFHYKHGYQLAYSFPIYLFLISNRLE</sequence>
<feature type="transmembrane region" description="Helical" evidence="1">
    <location>
        <begin position="41"/>
        <end position="59"/>
    </location>
</feature>
<dbReference type="RefSeq" id="WP_074648249.1">
    <property type="nucleotide sequence ID" value="NZ_CP048429.1"/>
</dbReference>
<feature type="transmembrane region" description="Helical" evidence="1">
    <location>
        <begin position="15"/>
        <end position="32"/>
    </location>
</feature>
<proteinExistence type="predicted"/>
<dbReference type="AlphaFoldDB" id="A0A1G9PIG7"/>
<name>A0A1G9PIG7_9BACL</name>
<protein>
    <submittedName>
        <fullName evidence="3">Uncharacterized protein</fullName>
    </submittedName>
</protein>
<keyword evidence="1" id="KW-0812">Transmembrane</keyword>
<feature type="transmembrane region" description="Helical" evidence="1">
    <location>
        <begin position="108"/>
        <end position="129"/>
    </location>
</feature>
<reference evidence="3 5" key="2">
    <citation type="submission" date="2016-10" db="EMBL/GenBank/DDBJ databases">
        <authorList>
            <person name="de Groot N.N."/>
        </authorList>
    </citation>
    <scope>NUCLEOTIDE SEQUENCE [LARGE SCALE GENOMIC DNA]</scope>
    <source>
        <strain evidence="3 5">CGMCC 1.10239</strain>
    </source>
</reference>
<keyword evidence="1" id="KW-0472">Membrane</keyword>
<dbReference type="Proteomes" id="UP000182783">
    <property type="component" value="Unassembled WGS sequence"/>
</dbReference>
<evidence type="ECO:0000313" key="3">
    <source>
        <dbReference type="EMBL" id="SDL97997.1"/>
    </source>
</evidence>
<gene>
    <name evidence="2" type="ORF">AML91_26795</name>
    <name evidence="3" type="ORF">SAMN05216191_107193</name>
</gene>
<organism evidence="3 5">
    <name type="scientific">Paenibacillus jilunlii</name>
    <dbReference type="NCBI Taxonomy" id="682956"/>
    <lineage>
        <taxon>Bacteria</taxon>
        <taxon>Bacillati</taxon>
        <taxon>Bacillota</taxon>
        <taxon>Bacilli</taxon>
        <taxon>Bacillales</taxon>
        <taxon>Paenibacillaceae</taxon>
        <taxon>Paenibacillus</taxon>
    </lineage>
</organism>
<evidence type="ECO:0000313" key="4">
    <source>
        <dbReference type="Proteomes" id="UP000070252"/>
    </source>
</evidence>
<evidence type="ECO:0000313" key="5">
    <source>
        <dbReference type="Proteomes" id="UP000182783"/>
    </source>
</evidence>
<evidence type="ECO:0000313" key="2">
    <source>
        <dbReference type="EMBL" id="KWX70663.1"/>
    </source>
</evidence>
<evidence type="ECO:0000256" key="1">
    <source>
        <dbReference type="SAM" id="Phobius"/>
    </source>
</evidence>
<keyword evidence="1" id="KW-1133">Transmembrane helix</keyword>